<keyword evidence="1" id="KW-0472">Membrane</keyword>
<feature type="transmembrane region" description="Helical" evidence="1">
    <location>
        <begin position="325"/>
        <end position="351"/>
    </location>
</feature>
<feature type="transmembrane region" description="Helical" evidence="1">
    <location>
        <begin position="164"/>
        <end position="182"/>
    </location>
</feature>
<dbReference type="GO" id="GO:0035725">
    <property type="term" value="P:sodium ion transmembrane transport"/>
    <property type="evidence" value="ECO:0007669"/>
    <property type="project" value="TreeGrafter"/>
</dbReference>
<dbReference type="Pfam" id="PF00027">
    <property type="entry name" value="cNMP_binding"/>
    <property type="match status" value="1"/>
</dbReference>
<protein>
    <recommendedName>
        <fullName evidence="2">Cyclic nucleotide-binding domain-containing protein</fullName>
    </recommendedName>
</protein>
<dbReference type="PANTHER" id="PTHR45689:SF14">
    <property type="entry name" value="CYCLIC NUCLEOTIDE-GATED CATION CHANNEL SUBUNIT A-LIKE PROTEIN"/>
    <property type="match status" value="1"/>
</dbReference>
<evidence type="ECO:0000313" key="4">
    <source>
        <dbReference type="Proteomes" id="UP001154114"/>
    </source>
</evidence>
<feature type="transmembrane region" description="Helical" evidence="1">
    <location>
        <begin position="117"/>
        <end position="136"/>
    </location>
</feature>
<gene>
    <name evidence="3" type="ORF">CINC_LOCUS126</name>
</gene>
<evidence type="ECO:0000313" key="3">
    <source>
        <dbReference type="EMBL" id="CAH0577738.1"/>
    </source>
</evidence>
<dbReference type="GO" id="GO:0003254">
    <property type="term" value="P:regulation of membrane depolarization"/>
    <property type="evidence" value="ECO:0007669"/>
    <property type="project" value="TreeGrafter"/>
</dbReference>
<dbReference type="AlphaFoldDB" id="A0A9P0BN50"/>
<dbReference type="InterPro" id="IPR014710">
    <property type="entry name" value="RmlC-like_jellyroll"/>
</dbReference>
<dbReference type="InterPro" id="IPR000595">
    <property type="entry name" value="cNMP-bd_dom"/>
</dbReference>
<evidence type="ECO:0000256" key="1">
    <source>
        <dbReference type="SAM" id="Phobius"/>
    </source>
</evidence>
<keyword evidence="1" id="KW-1133">Transmembrane helix</keyword>
<dbReference type="PROSITE" id="PS50042">
    <property type="entry name" value="CNMP_BINDING_3"/>
    <property type="match status" value="1"/>
</dbReference>
<dbReference type="CDD" id="cd00038">
    <property type="entry name" value="CAP_ED"/>
    <property type="match status" value="1"/>
</dbReference>
<name>A0A9P0BN50_CHRIL</name>
<keyword evidence="4" id="KW-1185">Reference proteome</keyword>
<sequence length="560" mass="66011">MKEFHESYFVHRCLIIPERDVLDTDIIGSGWLQHLKWWWNDLFLLSYSNESSRGFYTSTHAMKIERFRQFRKYRGRIHPMSKFRTFWNFLILHVFVLNKVTFRFTSNFLYDNLPMPLFYLGAVLDFIIIIDLILSFKTGYIDYEAKQVILDTKKCLLKFCTQKLFIHVASAMPMHWFLFIRYGTKVNCGLCKFNHFICALKIFNIFTLFRIFEASAYWTRKRHTTRKIYFYKFLRIAVTGLITVVQFNELHDSFSMILFIKDDEVDTRATLASRITISYGHVRKSLKIDNTKLSLVELYRTLNVFCMFTFGKQTKLFFLDKLASVTAFVVANIFYFWNALTCFAFVTSLMYSKDQVMKQRSNTLNYIRSQRLSENLCKKVDRYFRLKRTRMVLTEQQNELYRSLPLLCKNEIKMSCYMTLLMRLPLFSDWSLSIIQELVLVVEEIVYLANDVVSLAGVEGEGLMIVDTGILAVYSENHEEKGHLIDGDYFGELSLVTDRELCMSSVVAVTDCVILLLHKMAFRNVLKSYPKEFHNLKTEVKNTHDKTTKVRLSLVPHVST</sequence>
<dbReference type="SUPFAM" id="SSF51206">
    <property type="entry name" value="cAMP-binding domain-like"/>
    <property type="match status" value="1"/>
</dbReference>
<dbReference type="GO" id="GO:0005249">
    <property type="term" value="F:voltage-gated potassium channel activity"/>
    <property type="evidence" value="ECO:0007669"/>
    <property type="project" value="TreeGrafter"/>
</dbReference>
<feature type="transmembrane region" description="Helical" evidence="1">
    <location>
        <begin position="229"/>
        <end position="247"/>
    </location>
</feature>
<proteinExistence type="predicted"/>
<dbReference type="InterPro" id="IPR051413">
    <property type="entry name" value="K/Na_HCN_channel"/>
</dbReference>
<dbReference type="EMBL" id="LR824004">
    <property type="protein sequence ID" value="CAH0577738.1"/>
    <property type="molecule type" value="Genomic_DNA"/>
</dbReference>
<dbReference type="GO" id="GO:0098855">
    <property type="term" value="C:HCN channel complex"/>
    <property type="evidence" value="ECO:0007669"/>
    <property type="project" value="TreeGrafter"/>
</dbReference>
<dbReference type="Proteomes" id="UP001154114">
    <property type="component" value="Chromosome 1"/>
</dbReference>
<dbReference type="InterPro" id="IPR018490">
    <property type="entry name" value="cNMP-bd_dom_sf"/>
</dbReference>
<dbReference type="Gene3D" id="2.60.120.10">
    <property type="entry name" value="Jelly Rolls"/>
    <property type="match status" value="1"/>
</dbReference>
<organism evidence="3 4">
    <name type="scientific">Chrysodeixis includens</name>
    <name type="common">Soybean looper</name>
    <name type="synonym">Pseudoplusia includens</name>
    <dbReference type="NCBI Taxonomy" id="689277"/>
    <lineage>
        <taxon>Eukaryota</taxon>
        <taxon>Metazoa</taxon>
        <taxon>Ecdysozoa</taxon>
        <taxon>Arthropoda</taxon>
        <taxon>Hexapoda</taxon>
        <taxon>Insecta</taxon>
        <taxon>Pterygota</taxon>
        <taxon>Neoptera</taxon>
        <taxon>Endopterygota</taxon>
        <taxon>Lepidoptera</taxon>
        <taxon>Glossata</taxon>
        <taxon>Ditrysia</taxon>
        <taxon>Noctuoidea</taxon>
        <taxon>Noctuidae</taxon>
        <taxon>Plusiinae</taxon>
        <taxon>Chrysodeixis</taxon>
    </lineage>
</organism>
<dbReference type="PANTHER" id="PTHR45689">
    <property type="entry name" value="I[[H]] CHANNEL, ISOFORM E"/>
    <property type="match status" value="1"/>
</dbReference>
<dbReference type="SMART" id="SM00100">
    <property type="entry name" value="cNMP"/>
    <property type="match status" value="1"/>
</dbReference>
<feature type="transmembrane region" description="Helical" evidence="1">
    <location>
        <begin position="86"/>
        <end position="105"/>
    </location>
</feature>
<accession>A0A9P0BN50</accession>
<keyword evidence="1" id="KW-0812">Transmembrane</keyword>
<feature type="transmembrane region" description="Helical" evidence="1">
    <location>
        <begin position="194"/>
        <end position="217"/>
    </location>
</feature>
<reference evidence="3" key="1">
    <citation type="submission" date="2021-12" db="EMBL/GenBank/DDBJ databases">
        <authorList>
            <person name="King R."/>
        </authorList>
    </citation>
    <scope>NUCLEOTIDE SEQUENCE</scope>
</reference>
<feature type="domain" description="Cyclic nucleotide-binding" evidence="2">
    <location>
        <begin position="426"/>
        <end position="526"/>
    </location>
</feature>
<evidence type="ECO:0000259" key="2">
    <source>
        <dbReference type="PROSITE" id="PS50042"/>
    </source>
</evidence>
<dbReference type="OrthoDB" id="421226at2759"/>